<evidence type="ECO:0000313" key="2">
    <source>
        <dbReference type="EMBL" id="QNG51305.1"/>
    </source>
</evidence>
<dbReference type="KEGG" id="ppel:H6H00_24650"/>
<name>A0A7G7MEU4_9PSEU</name>
<dbReference type="PANTHER" id="PTHR43798">
    <property type="entry name" value="MONOACYLGLYCEROL LIPASE"/>
    <property type="match status" value="1"/>
</dbReference>
<keyword evidence="3" id="KW-1185">Reference proteome</keyword>
<dbReference type="SUPFAM" id="SSF53474">
    <property type="entry name" value="alpha/beta-Hydrolases"/>
    <property type="match status" value="1"/>
</dbReference>
<sequence length="270" mass="27430">MAPPAPMLPAHGWTGPADGPATLVLHGGGPGCHSASDFAGVLALRADRRHLLVDLPRYGASGPSSDDGPVFTGHARALAGLLDRLDVGPVDVLAQSLGGSVALRLAADEPARVLRMLLIGATPTPGPGIDPAAGARARADYYGGDGPSPEAMRRLIAGLEWHDGHAVPDATVAARYRSSVTPVALATATGGRGAPEDLGPDLARVTAPALVVWGRHDPFAGPEYAAFLADALPAGDLAVLGRTAHHPQAERPDAVAALASSFLDPSRSRS</sequence>
<proteinExistence type="predicted"/>
<gene>
    <name evidence="2" type="ORF">H6H00_24650</name>
</gene>
<dbReference type="PANTHER" id="PTHR43798:SF33">
    <property type="entry name" value="HYDROLASE, PUTATIVE (AFU_ORTHOLOGUE AFUA_2G14860)-RELATED"/>
    <property type="match status" value="1"/>
</dbReference>
<dbReference type="Proteomes" id="UP000515728">
    <property type="component" value="Chromosome"/>
</dbReference>
<evidence type="ECO:0000259" key="1">
    <source>
        <dbReference type="Pfam" id="PF00561"/>
    </source>
</evidence>
<accession>A0A7G7MEU4</accession>
<dbReference type="GO" id="GO:0016020">
    <property type="term" value="C:membrane"/>
    <property type="evidence" value="ECO:0007669"/>
    <property type="project" value="TreeGrafter"/>
</dbReference>
<dbReference type="InterPro" id="IPR000073">
    <property type="entry name" value="AB_hydrolase_1"/>
</dbReference>
<dbReference type="AlphaFoldDB" id="A0A7G7MEU4"/>
<protein>
    <submittedName>
        <fullName evidence="2">Alpha/beta hydrolase</fullName>
    </submittedName>
</protein>
<reference evidence="2 3" key="1">
    <citation type="submission" date="2020-08" db="EMBL/GenBank/DDBJ databases">
        <authorList>
            <person name="Mo P."/>
        </authorList>
    </citation>
    <scope>NUCLEOTIDE SEQUENCE [LARGE SCALE GENOMIC DNA]</scope>
    <source>
        <strain evidence="2 3">CGMCC 4.1532</strain>
    </source>
</reference>
<dbReference type="PRINTS" id="PR00111">
    <property type="entry name" value="ABHYDROLASE"/>
</dbReference>
<evidence type="ECO:0000313" key="3">
    <source>
        <dbReference type="Proteomes" id="UP000515728"/>
    </source>
</evidence>
<dbReference type="RefSeq" id="WP_185718060.1">
    <property type="nucleotide sequence ID" value="NZ_BAAAWI010000001.1"/>
</dbReference>
<dbReference type="GO" id="GO:0016787">
    <property type="term" value="F:hydrolase activity"/>
    <property type="evidence" value="ECO:0007669"/>
    <property type="project" value="UniProtKB-KW"/>
</dbReference>
<dbReference type="InterPro" id="IPR050266">
    <property type="entry name" value="AB_hydrolase_sf"/>
</dbReference>
<dbReference type="EMBL" id="CP060131">
    <property type="protein sequence ID" value="QNG51305.1"/>
    <property type="molecule type" value="Genomic_DNA"/>
</dbReference>
<organism evidence="2 3">
    <name type="scientific">Pseudonocardia petroleophila</name>
    <dbReference type="NCBI Taxonomy" id="37331"/>
    <lineage>
        <taxon>Bacteria</taxon>
        <taxon>Bacillati</taxon>
        <taxon>Actinomycetota</taxon>
        <taxon>Actinomycetes</taxon>
        <taxon>Pseudonocardiales</taxon>
        <taxon>Pseudonocardiaceae</taxon>
        <taxon>Pseudonocardia</taxon>
    </lineage>
</organism>
<feature type="domain" description="AB hydrolase-1" evidence="1">
    <location>
        <begin position="22"/>
        <end position="252"/>
    </location>
</feature>
<dbReference type="Pfam" id="PF00561">
    <property type="entry name" value="Abhydrolase_1"/>
    <property type="match status" value="1"/>
</dbReference>
<dbReference type="InterPro" id="IPR029058">
    <property type="entry name" value="AB_hydrolase_fold"/>
</dbReference>
<dbReference type="Gene3D" id="3.40.50.1820">
    <property type="entry name" value="alpha/beta hydrolase"/>
    <property type="match status" value="1"/>
</dbReference>
<keyword evidence="2" id="KW-0378">Hydrolase</keyword>